<feature type="transmembrane region" description="Helical" evidence="6">
    <location>
        <begin position="173"/>
        <end position="192"/>
    </location>
</feature>
<dbReference type="PANTHER" id="PTHR30482:SF5">
    <property type="entry name" value="ABC TRANSPORTER PERMEASE PROTEIN"/>
    <property type="match status" value="1"/>
</dbReference>
<keyword evidence="5 6" id="KW-0472">Membrane</keyword>
<feature type="transmembrane region" description="Helical" evidence="6">
    <location>
        <begin position="26"/>
        <end position="45"/>
    </location>
</feature>
<dbReference type="InParanoid" id="A0A0M9UDC1"/>
<keyword evidence="4 6" id="KW-1133">Transmembrane helix</keyword>
<proteinExistence type="predicted"/>
<feature type="transmembrane region" description="Helical" evidence="6">
    <location>
        <begin position="51"/>
        <end position="69"/>
    </location>
</feature>
<dbReference type="GO" id="GO:0005886">
    <property type="term" value="C:plasma membrane"/>
    <property type="evidence" value="ECO:0007669"/>
    <property type="project" value="UniProtKB-SubCell"/>
</dbReference>
<evidence type="ECO:0000256" key="5">
    <source>
        <dbReference type="ARBA" id="ARBA00023136"/>
    </source>
</evidence>
<dbReference type="InterPro" id="IPR043428">
    <property type="entry name" value="LivM-like"/>
</dbReference>
<comment type="caution">
    <text evidence="7">The sequence shown here is derived from an EMBL/GenBank/DDBJ whole genome shotgun (WGS) entry which is preliminary data.</text>
</comment>
<keyword evidence="9" id="KW-1185">Reference proteome</keyword>
<reference evidence="8 10" key="2">
    <citation type="submission" date="2015-07" db="EMBL/GenBank/DDBJ databases">
        <title>Whole genome sequence of Ardenticatena maritima DSM 23922.</title>
        <authorList>
            <person name="Hemp J."/>
            <person name="Ward L.M."/>
            <person name="Pace L.A."/>
            <person name="Fischer W.W."/>
        </authorList>
    </citation>
    <scope>NUCLEOTIDE SEQUENCE [LARGE SCALE GENOMIC DNA]</scope>
    <source>
        <strain evidence="8 10">110S</strain>
    </source>
</reference>
<evidence type="ECO:0000313" key="7">
    <source>
        <dbReference type="EMBL" id="GAP63820.1"/>
    </source>
</evidence>
<dbReference type="Proteomes" id="UP000037784">
    <property type="component" value="Unassembled WGS sequence"/>
</dbReference>
<dbReference type="Pfam" id="PF02653">
    <property type="entry name" value="BPD_transp_2"/>
    <property type="match status" value="1"/>
</dbReference>
<comment type="subcellular location">
    <subcellularLocation>
        <location evidence="1">Cell membrane</location>
        <topology evidence="1">Multi-pass membrane protein</topology>
    </subcellularLocation>
</comment>
<evidence type="ECO:0000256" key="4">
    <source>
        <dbReference type="ARBA" id="ARBA00022989"/>
    </source>
</evidence>
<dbReference type="AlphaFoldDB" id="A0A0M9UDC1"/>
<evidence type="ECO:0000256" key="6">
    <source>
        <dbReference type="SAM" id="Phobius"/>
    </source>
</evidence>
<evidence type="ECO:0000313" key="9">
    <source>
        <dbReference type="Proteomes" id="UP000037784"/>
    </source>
</evidence>
<reference evidence="7 9" key="1">
    <citation type="journal article" date="2015" name="Genome Announc.">
        <title>Draft Genome Sequence of a Heterotrophic Facultative Anaerobic Thermophilic Bacterium, Ardenticatena maritima Strain 110ST.</title>
        <authorList>
            <person name="Kawaichi S."/>
            <person name="Yoshida T."/>
            <person name="Sako Y."/>
            <person name="Nakamura R."/>
        </authorList>
    </citation>
    <scope>NUCLEOTIDE SEQUENCE [LARGE SCALE GENOMIC DNA]</scope>
    <source>
        <strain evidence="7 9">110S</strain>
    </source>
</reference>
<dbReference type="PATRIC" id="fig|872965.6.peg.72"/>
<protein>
    <submittedName>
        <fullName evidence="8">ABC transporter permease</fullName>
    </submittedName>
    <submittedName>
        <fullName evidence="7">Branched-chain amino acid transport system permease protein</fullName>
    </submittedName>
</protein>
<evidence type="ECO:0000256" key="2">
    <source>
        <dbReference type="ARBA" id="ARBA00022475"/>
    </source>
</evidence>
<dbReference type="GO" id="GO:0015658">
    <property type="term" value="F:branched-chain amino acid transmembrane transporter activity"/>
    <property type="evidence" value="ECO:0007669"/>
    <property type="project" value="InterPro"/>
</dbReference>
<evidence type="ECO:0000256" key="1">
    <source>
        <dbReference type="ARBA" id="ARBA00004651"/>
    </source>
</evidence>
<dbReference type="CDD" id="cd06581">
    <property type="entry name" value="TM_PBP1_LivM_like"/>
    <property type="match status" value="1"/>
</dbReference>
<dbReference type="EMBL" id="BBZA01000194">
    <property type="protein sequence ID" value="GAP63820.1"/>
    <property type="molecule type" value="Genomic_DNA"/>
</dbReference>
<organism evidence="7 9">
    <name type="scientific">Ardenticatena maritima</name>
    <dbReference type="NCBI Taxonomy" id="872965"/>
    <lineage>
        <taxon>Bacteria</taxon>
        <taxon>Bacillati</taxon>
        <taxon>Chloroflexota</taxon>
        <taxon>Ardenticatenia</taxon>
        <taxon>Ardenticatenales</taxon>
        <taxon>Ardenticatenaceae</taxon>
        <taxon>Ardenticatena</taxon>
    </lineage>
</organism>
<sequence length="347" mass="38014">MESGVFFTTYEADMALRRTPVQKIRLALFIAFVLVFPFFASPYWLNLANQIAIATIGAIGLNILVGYTGQISLGQGAFMAVGAYSAGLLTARMGVPFYLSIPLACFITALVGVVFGIPSLRLKGLYLAIATLAAQEIVEWTITHWPQLTGGTEALVIPSPMLFGVRLNTDFRFYWILVLAAGFTALFTANLFRTRVGRAFVAIRDQDIAAEVIGVNVFYYKLLAFATSSFFVGLAGALTAHYRTIISWERFTIETSILYLAMIIIGGLGTINGSFFGAAFMTLLPAMISNLSRALRDVAPILATLLPAAQQGIFGAVIILFLVLEPEGLAKLWRNIKDYFYVWPFSY</sequence>
<dbReference type="RefSeq" id="WP_054493607.1">
    <property type="nucleotide sequence ID" value="NZ_BBZA01000194.1"/>
</dbReference>
<gene>
    <name evidence="7" type="primary">livM</name>
    <name evidence="7" type="ORF">ARMA_2243</name>
    <name evidence="8" type="ORF">SE16_00670</name>
</gene>
<feature type="transmembrane region" description="Helical" evidence="6">
    <location>
        <begin position="301"/>
        <end position="324"/>
    </location>
</feature>
<dbReference type="STRING" id="872965.SE16_00670"/>
<name>A0A0M9UDC1_9CHLR</name>
<keyword evidence="3 6" id="KW-0812">Transmembrane</keyword>
<feature type="transmembrane region" description="Helical" evidence="6">
    <location>
        <begin position="222"/>
        <end position="245"/>
    </location>
</feature>
<feature type="transmembrane region" description="Helical" evidence="6">
    <location>
        <begin position="257"/>
        <end position="281"/>
    </location>
</feature>
<dbReference type="OrthoDB" id="9789927at2"/>
<keyword evidence="2" id="KW-1003">Cell membrane</keyword>
<evidence type="ECO:0000256" key="3">
    <source>
        <dbReference type="ARBA" id="ARBA00022692"/>
    </source>
</evidence>
<evidence type="ECO:0000313" key="10">
    <source>
        <dbReference type="Proteomes" id="UP000050502"/>
    </source>
</evidence>
<dbReference type="InterPro" id="IPR001851">
    <property type="entry name" value="ABC_transp_permease"/>
</dbReference>
<reference evidence="9" key="3">
    <citation type="submission" date="2015-08" db="EMBL/GenBank/DDBJ databases">
        <title>Draft Genome Sequence of a Heterotrophic Facultative Anaerobic Bacterium Ardenticatena maritima Strain 110S.</title>
        <authorList>
            <person name="Kawaichi S."/>
            <person name="Yoshida T."/>
            <person name="Sako Y."/>
            <person name="Nakamura R."/>
        </authorList>
    </citation>
    <scope>NUCLEOTIDE SEQUENCE [LARGE SCALE GENOMIC DNA]</scope>
    <source>
        <strain evidence="9">110S</strain>
    </source>
</reference>
<dbReference type="Proteomes" id="UP000050502">
    <property type="component" value="Unassembled WGS sequence"/>
</dbReference>
<evidence type="ECO:0000313" key="8">
    <source>
        <dbReference type="EMBL" id="KPL89091.1"/>
    </source>
</evidence>
<feature type="transmembrane region" description="Helical" evidence="6">
    <location>
        <begin position="101"/>
        <end position="120"/>
    </location>
</feature>
<accession>A0A0M9UDC1</accession>
<dbReference type="PANTHER" id="PTHR30482">
    <property type="entry name" value="HIGH-AFFINITY BRANCHED-CHAIN AMINO ACID TRANSPORT SYSTEM PERMEASE"/>
    <property type="match status" value="1"/>
</dbReference>
<dbReference type="EMBL" id="LGKN01000003">
    <property type="protein sequence ID" value="KPL89091.1"/>
    <property type="molecule type" value="Genomic_DNA"/>
</dbReference>